<dbReference type="RefSeq" id="WP_013700598.1">
    <property type="nucleotide sequence ID" value="NC_015385.1"/>
</dbReference>
<reference evidence="2" key="2">
    <citation type="submission" date="2011-04" db="EMBL/GenBank/DDBJ databases">
        <title>The complete genome of chromosome of Treponema succinifaciens DSM 2489.</title>
        <authorList>
            <person name="Lucas S."/>
            <person name="Copeland A."/>
            <person name="Lapidus A."/>
            <person name="Bruce D."/>
            <person name="Goodwin L."/>
            <person name="Pitluck S."/>
            <person name="Peters L."/>
            <person name="Kyrpides N."/>
            <person name="Mavromatis K."/>
            <person name="Ivanova N."/>
            <person name="Ovchinnikova G."/>
            <person name="Teshima H."/>
            <person name="Detter J.C."/>
            <person name="Tapia R."/>
            <person name="Han C."/>
            <person name="Land M."/>
            <person name="Hauser L."/>
            <person name="Markowitz V."/>
            <person name="Cheng J.-F."/>
            <person name="Hugenholtz P."/>
            <person name="Woyke T."/>
            <person name="Wu D."/>
            <person name="Gronow S."/>
            <person name="Wellnitz S."/>
            <person name="Brambilla E."/>
            <person name="Klenk H.-P."/>
            <person name="Eisen J.A."/>
        </authorList>
    </citation>
    <scope>NUCLEOTIDE SEQUENCE [LARGE SCALE GENOMIC DNA]</scope>
    <source>
        <strain evidence="2">ATCC 33096 / DSM 2489 / 6091</strain>
    </source>
</reference>
<dbReference type="Proteomes" id="UP000006852">
    <property type="component" value="Chromosome"/>
</dbReference>
<sequence>MDKQQAYSKIDELFSQYINCEEAFRKNTIKSKLLKVICDVVNSDYKYKAHIENGDFDYLPVLNATNEALKYFKQEKEGGFHSYLFTCIHNAVIKDIEGAIAPIVLNYANIKLKKKIKKLLKVYKENKEDVAQALDISVEKLNALLDSEKTTSNVRKNEDGTESNVWDYIKSEIINEDQKIEIEKQYDKIFNTIDDIWKDIKSIHQVVISDWLTATFLSYVETSKSLPIFNDKEEIIKYFKRFSFVSHKIINQFFNYKNYEPPVTYDAIAEIHGITKSSVSKKIDFFLNDIRIKTLKEIFEEMKY</sequence>
<dbReference type="AlphaFoldDB" id="F2NV54"/>
<reference evidence="1 2" key="1">
    <citation type="journal article" date="2011" name="Stand. Genomic Sci.">
        <title>Complete genome sequence of Treponema succinifaciens type strain (6091).</title>
        <authorList>
            <person name="Han C."/>
            <person name="Gronow S."/>
            <person name="Teshima H."/>
            <person name="Lapidus A."/>
            <person name="Nolan M."/>
            <person name="Lucas S."/>
            <person name="Hammon N."/>
            <person name="Deshpande S."/>
            <person name="Cheng J.F."/>
            <person name="Zeytun A."/>
            <person name="Tapia R."/>
            <person name="Goodwin L."/>
            <person name="Pitluck S."/>
            <person name="Liolios K."/>
            <person name="Pagani I."/>
            <person name="Ivanova N."/>
            <person name="Mavromatis K."/>
            <person name="Mikhailova N."/>
            <person name="Huntemann M."/>
            <person name="Pati A."/>
            <person name="Chen A."/>
            <person name="Palaniappan K."/>
            <person name="Land M."/>
            <person name="Hauser L."/>
            <person name="Brambilla E.M."/>
            <person name="Rohde M."/>
            <person name="Goker M."/>
            <person name="Woyke T."/>
            <person name="Bristow J."/>
            <person name="Eisen J.A."/>
            <person name="Markowitz V."/>
            <person name="Hugenholtz P."/>
            <person name="Kyrpides N.C."/>
            <person name="Klenk H.P."/>
            <person name="Detter J.C."/>
        </authorList>
    </citation>
    <scope>NUCLEOTIDE SEQUENCE [LARGE SCALE GENOMIC DNA]</scope>
    <source>
        <strain evidence="2">ATCC 33096 / DSM 2489 / 6091</strain>
    </source>
</reference>
<protein>
    <submittedName>
        <fullName evidence="1">Uncharacterized protein</fullName>
    </submittedName>
</protein>
<organism evidence="1 2">
    <name type="scientific">Treponema succinifaciens (strain ATCC 33096 / DSM 2489 / 6091)</name>
    <dbReference type="NCBI Taxonomy" id="869209"/>
    <lineage>
        <taxon>Bacteria</taxon>
        <taxon>Pseudomonadati</taxon>
        <taxon>Spirochaetota</taxon>
        <taxon>Spirochaetia</taxon>
        <taxon>Spirochaetales</taxon>
        <taxon>Treponemataceae</taxon>
        <taxon>Treponema</taxon>
    </lineage>
</organism>
<evidence type="ECO:0000313" key="1">
    <source>
        <dbReference type="EMBL" id="AEB13289.1"/>
    </source>
</evidence>
<gene>
    <name evidence="1" type="ordered locus">Tresu_0332</name>
</gene>
<keyword evidence="2" id="KW-1185">Reference proteome</keyword>
<dbReference type="GeneID" id="302997549"/>
<evidence type="ECO:0000313" key="2">
    <source>
        <dbReference type="Proteomes" id="UP000006852"/>
    </source>
</evidence>
<dbReference type="KEGG" id="tsu:Tresu_0332"/>
<proteinExistence type="predicted"/>
<dbReference type="STRING" id="869209.Tresu_0332"/>
<dbReference type="HOGENOM" id="CLU_915107_0_0_12"/>
<name>F2NV54_TRES6</name>
<dbReference type="EMBL" id="CP002631">
    <property type="protein sequence ID" value="AEB13289.1"/>
    <property type="molecule type" value="Genomic_DNA"/>
</dbReference>
<accession>F2NV54</accession>